<evidence type="ECO:0000256" key="7">
    <source>
        <dbReference type="ARBA" id="ARBA00023010"/>
    </source>
</evidence>
<dbReference type="GO" id="GO:0043953">
    <property type="term" value="P:protein transport by the Tat complex"/>
    <property type="evidence" value="ECO:0007669"/>
    <property type="project" value="UniProtKB-UniRule"/>
</dbReference>
<keyword evidence="4 9" id="KW-0812">Transmembrane</keyword>
<keyword evidence="15" id="KW-1185">Reference proteome</keyword>
<accession>A0A2S5J9P9</accession>
<evidence type="ECO:0000256" key="10">
    <source>
        <dbReference type="SAM" id="Coils"/>
    </source>
</evidence>
<reference evidence="14 17" key="2">
    <citation type="submission" date="2017-06" db="EMBL/GenBank/DDBJ databases">
        <title>Updating the genomic taxonomy and epidemiology of Campylobacter hyointestinalis; discovery in New Zealand farmed ruminants.</title>
        <authorList>
            <person name="Wilkinson D.A."/>
            <person name="Fayaz A."/>
            <person name="Biggs P.J."/>
            <person name="Midwinter A.C."/>
        </authorList>
    </citation>
    <scope>NUCLEOTIDE SEQUENCE [LARGE SCALE GENOMIC DNA]</scope>
    <source>
        <strain evidence="14 17">S1614a</strain>
    </source>
</reference>
<comment type="subcellular location">
    <subcellularLocation>
        <location evidence="9">Cell membrane</location>
        <topology evidence="9">Single-pass membrane protein</topology>
    </subcellularLocation>
    <subcellularLocation>
        <location evidence="1">Membrane</location>
        <topology evidence="1">Single-pass membrane protein</topology>
    </subcellularLocation>
</comment>
<evidence type="ECO:0000313" key="14">
    <source>
        <dbReference type="EMBL" id="PPB71780.1"/>
    </source>
</evidence>
<dbReference type="EMBL" id="FAUW01000002">
    <property type="protein sequence ID" value="CUU75812.1"/>
    <property type="molecule type" value="Genomic_DNA"/>
</dbReference>
<dbReference type="PANTHER" id="PTHR33162">
    <property type="entry name" value="SEC-INDEPENDENT PROTEIN TRANSLOCASE PROTEIN TATA, CHLOROPLASTIC"/>
    <property type="match status" value="1"/>
</dbReference>
<comment type="similarity">
    <text evidence="9">Belongs to the TatB family.</text>
</comment>
<dbReference type="GO" id="GO:0033281">
    <property type="term" value="C:TAT protein transport complex"/>
    <property type="evidence" value="ECO:0007669"/>
    <property type="project" value="UniProtKB-UniRule"/>
</dbReference>
<keyword evidence="2 9" id="KW-0813">Transport</keyword>
<dbReference type="InterPro" id="IPR003369">
    <property type="entry name" value="TatA/B/E"/>
</dbReference>
<dbReference type="PRINTS" id="PR01506">
    <property type="entry name" value="TATBPROTEIN"/>
</dbReference>
<accession>A0A0S4RIH0</accession>
<evidence type="ECO:0000313" key="15">
    <source>
        <dbReference type="Proteomes" id="UP000052237"/>
    </source>
</evidence>
<dbReference type="Pfam" id="PF02416">
    <property type="entry name" value="TatA_B_E"/>
    <property type="match status" value="1"/>
</dbReference>
<organism evidence="13 16">
    <name type="scientific">Campylobacter hyointestinalis subsp. hyointestinalis</name>
    <dbReference type="NCBI Taxonomy" id="91352"/>
    <lineage>
        <taxon>Bacteria</taxon>
        <taxon>Pseudomonadati</taxon>
        <taxon>Campylobacterota</taxon>
        <taxon>Epsilonproteobacteria</taxon>
        <taxon>Campylobacterales</taxon>
        <taxon>Campylobacteraceae</taxon>
        <taxon>Campylobacter</taxon>
    </lineage>
</organism>
<dbReference type="Gene3D" id="1.20.5.3310">
    <property type="match status" value="1"/>
</dbReference>
<dbReference type="AlphaFoldDB" id="A0A2S5J9P9"/>
<evidence type="ECO:0000256" key="11">
    <source>
        <dbReference type="SAM" id="MobiDB-lite"/>
    </source>
</evidence>
<evidence type="ECO:0000256" key="5">
    <source>
        <dbReference type="ARBA" id="ARBA00022927"/>
    </source>
</evidence>
<evidence type="ECO:0000313" key="17">
    <source>
        <dbReference type="Proteomes" id="UP000239685"/>
    </source>
</evidence>
<keyword evidence="3 9" id="KW-1003">Cell membrane</keyword>
<dbReference type="Proteomes" id="UP000052237">
    <property type="component" value="Unassembled WGS sequence"/>
</dbReference>
<keyword evidence="5 9" id="KW-0653">Protein transport</keyword>
<keyword evidence="6 9" id="KW-1133">Transmembrane helix</keyword>
<evidence type="ECO:0000256" key="2">
    <source>
        <dbReference type="ARBA" id="ARBA00022448"/>
    </source>
</evidence>
<dbReference type="GO" id="GO:0008320">
    <property type="term" value="F:protein transmembrane transporter activity"/>
    <property type="evidence" value="ECO:0007669"/>
    <property type="project" value="UniProtKB-UniRule"/>
</dbReference>
<dbReference type="InterPro" id="IPR018448">
    <property type="entry name" value="TatB"/>
</dbReference>
<evidence type="ECO:0000256" key="6">
    <source>
        <dbReference type="ARBA" id="ARBA00022989"/>
    </source>
</evidence>
<evidence type="ECO:0000313" key="12">
    <source>
        <dbReference type="EMBL" id="CUU73663.1"/>
    </source>
</evidence>
<sequence length="145" mass="16252">MFGMSLPEIIIIAVVAVIFLGPDKLPDAMVKIAKFFKMFKQTVNSAKSTFEQEVKIAELKEDAKKYKESVQNATNAVRKKLTFEELDELKSSISETKNSVNESLENIKNDIKSPLNSLNSGDILKDETEQKPAQTTLNLENKKEA</sequence>
<keyword evidence="10" id="KW-0175">Coiled coil</keyword>
<protein>
    <recommendedName>
        <fullName evidence="9">Sec-independent protein translocase protein TatB homolog</fullName>
    </recommendedName>
</protein>
<dbReference type="HAMAP" id="MF_00237">
    <property type="entry name" value="TatB"/>
    <property type="match status" value="1"/>
</dbReference>
<dbReference type="EMBL" id="NIQP01000004">
    <property type="protein sequence ID" value="PPB71780.1"/>
    <property type="molecule type" value="Genomic_DNA"/>
</dbReference>
<proteinExistence type="inferred from homology"/>
<dbReference type="Proteomes" id="UP000052257">
    <property type="component" value="Unassembled WGS sequence"/>
</dbReference>
<comment type="caution">
    <text evidence="13">The sequence shown here is derived from an EMBL/GenBank/DDBJ whole genome shotgun (WGS) entry which is preliminary data.</text>
</comment>
<keyword evidence="8 9" id="KW-0472">Membrane</keyword>
<feature type="coiled-coil region" evidence="10">
    <location>
        <begin position="56"/>
        <end position="106"/>
    </location>
</feature>
<evidence type="ECO:0000256" key="1">
    <source>
        <dbReference type="ARBA" id="ARBA00004167"/>
    </source>
</evidence>
<keyword evidence="7 9" id="KW-0811">Translocation</keyword>
<dbReference type="RefSeq" id="WP_059425209.1">
    <property type="nucleotide sequence ID" value="NZ_CP040464.1"/>
</dbReference>
<evidence type="ECO:0000313" key="13">
    <source>
        <dbReference type="EMBL" id="CUU75812.1"/>
    </source>
</evidence>
<dbReference type="Proteomes" id="UP000239685">
    <property type="component" value="Unassembled WGS sequence"/>
</dbReference>
<evidence type="ECO:0000256" key="9">
    <source>
        <dbReference type="HAMAP-Rule" id="MF_00237"/>
    </source>
</evidence>
<dbReference type="EMBL" id="FAVB01000001">
    <property type="protein sequence ID" value="CUU73663.1"/>
    <property type="molecule type" value="Genomic_DNA"/>
</dbReference>
<feature type="region of interest" description="Disordered" evidence="11">
    <location>
        <begin position="111"/>
        <end position="145"/>
    </location>
</feature>
<dbReference type="PANTHER" id="PTHR33162:SF1">
    <property type="entry name" value="SEC-INDEPENDENT PROTEIN TRANSLOCASE PROTEIN TATA, CHLOROPLASTIC"/>
    <property type="match status" value="1"/>
</dbReference>
<gene>
    <name evidence="13" type="primary">tatB</name>
    <name evidence="14" type="ORF">CDQ78_05245</name>
    <name evidence="12" type="ORF">ERS686654_00534</name>
    <name evidence="13" type="ORF">ERS739220_00689</name>
</gene>
<name>A0A2S5J9P9_CAMHY</name>
<evidence type="ECO:0000256" key="3">
    <source>
        <dbReference type="ARBA" id="ARBA00022475"/>
    </source>
</evidence>
<evidence type="ECO:0000256" key="4">
    <source>
        <dbReference type="ARBA" id="ARBA00022692"/>
    </source>
</evidence>
<reference evidence="15 16" key="1">
    <citation type="submission" date="2015-11" db="EMBL/GenBank/DDBJ databases">
        <authorList>
            <consortium name="Pathogen Informatics"/>
        </authorList>
    </citation>
    <scope>NUCLEOTIDE SEQUENCE [LARGE SCALE GENOMIC DNA]</scope>
    <source>
        <strain evidence="12 15">006A-0059</strain>
        <strain evidence="13 16">006A-0191</strain>
    </source>
</reference>
<evidence type="ECO:0000313" key="16">
    <source>
        <dbReference type="Proteomes" id="UP000052257"/>
    </source>
</evidence>
<evidence type="ECO:0000256" key="8">
    <source>
        <dbReference type="ARBA" id="ARBA00023136"/>
    </source>
</evidence>
<dbReference type="NCBIfam" id="TIGR01410">
    <property type="entry name" value="tatB"/>
    <property type="match status" value="1"/>
</dbReference>